<dbReference type="PANTHER" id="PTHR33507">
    <property type="entry name" value="INNER MEMBRANE PROTEIN YBBJ"/>
    <property type="match status" value="1"/>
</dbReference>
<feature type="transmembrane region" description="Helical" evidence="5">
    <location>
        <begin position="41"/>
        <end position="65"/>
    </location>
</feature>
<dbReference type="GO" id="GO:0008233">
    <property type="term" value="F:peptidase activity"/>
    <property type="evidence" value="ECO:0007669"/>
    <property type="project" value="UniProtKB-KW"/>
</dbReference>
<accession>A0A841H726</accession>
<keyword evidence="2 5" id="KW-0812">Transmembrane</keyword>
<dbReference type="RefSeq" id="WP_170033644.1">
    <property type="nucleotide sequence ID" value="NZ_JABDTL010000001.1"/>
</dbReference>
<feature type="domain" description="NfeD integral membrane" evidence="7">
    <location>
        <begin position="11"/>
        <end position="87"/>
    </location>
</feature>
<dbReference type="Pfam" id="PF24961">
    <property type="entry name" value="NfeD_membrane"/>
    <property type="match status" value="1"/>
</dbReference>
<sequence>MMQPVDPPPFHAVLGMAGWAPMLVLLAGLVLLCVEVFALPGFGVSGIMGVLALLAGAVLLIAGPLPGVADVTLATFAVLSALAMLAVGTWAVLATRRGDYHAIFGGSLERERGYVSAPPRPELEGAEGVALTDLRPAGAAQIGGERLDVVSDAGWIGAGTPLRILRSDGYRTVVRPLAPREADARD</sequence>
<dbReference type="InterPro" id="IPR012340">
    <property type="entry name" value="NA-bd_OB-fold"/>
</dbReference>
<evidence type="ECO:0000256" key="2">
    <source>
        <dbReference type="ARBA" id="ARBA00022692"/>
    </source>
</evidence>
<keyword evidence="4 5" id="KW-0472">Membrane</keyword>
<feature type="transmembrane region" description="Helical" evidence="5">
    <location>
        <begin position="71"/>
        <end position="93"/>
    </location>
</feature>
<proteinExistence type="predicted"/>
<dbReference type="InterPro" id="IPR002810">
    <property type="entry name" value="NfeD-like_C"/>
</dbReference>
<dbReference type="AlphaFoldDB" id="A0A841H726"/>
<feature type="transmembrane region" description="Helical" evidence="5">
    <location>
        <begin position="12"/>
        <end position="34"/>
    </location>
</feature>
<evidence type="ECO:0000256" key="3">
    <source>
        <dbReference type="ARBA" id="ARBA00022989"/>
    </source>
</evidence>
<evidence type="ECO:0000313" key="8">
    <source>
        <dbReference type="EMBL" id="MBB6073961.1"/>
    </source>
</evidence>
<dbReference type="GO" id="GO:0006508">
    <property type="term" value="P:proteolysis"/>
    <property type="evidence" value="ECO:0007669"/>
    <property type="project" value="UniProtKB-KW"/>
</dbReference>
<evidence type="ECO:0000313" key="9">
    <source>
        <dbReference type="Proteomes" id="UP000582837"/>
    </source>
</evidence>
<dbReference type="EMBL" id="JACHIA010000034">
    <property type="protein sequence ID" value="MBB6073961.1"/>
    <property type="molecule type" value="Genomic_DNA"/>
</dbReference>
<dbReference type="Pfam" id="PF01957">
    <property type="entry name" value="NfeD"/>
    <property type="match status" value="1"/>
</dbReference>
<comment type="caution">
    <text evidence="8">The sequence shown here is derived from an EMBL/GenBank/DDBJ whole genome shotgun (WGS) entry which is preliminary data.</text>
</comment>
<dbReference type="Proteomes" id="UP000582837">
    <property type="component" value="Unassembled WGS sequence"/>
</dbReference>
<keyword evidence="8" id="KW-0645">Protease</keyword>
<dbReference type="PANTHER" id="PTHR33507:SF3">
    <property type="entry name" value="INNER MEMBRANE PROTEIN YBBJ"/>
    <property type="match status" value="1"/>
</dbReference>
<comment type="subcellular location">
    <subcellularLocation>
        <location evidence="1">Membrane</location>
        <topology evidence="1">Multi-pass membrane protein</topology>
    </subcellularLocation>
</comment>
<gene>
    <name evidence="8" type="ORF">HNQ61_005642</name>
</gene>
<evidence type="ECO:0000256" key="5">
    <source>
        <dbReference type="SAM" id="Phobius"/>
    </source>
</evidence>
<reference evidence="8 9" key="1">
    <citation type="submission" date="2020-08" db="EMBL/GenBank/DDBJ databases">
        <title>Genomic Encyclopedia of Type Strains, Phase IV (KMG-IV): sequencing the most valuable type-strain genomes for metagenomic binning, comparative biology and taxonomic classification.</title>
        <authorList>
            <person name="Goeker M."/>
        </authorList>
    </citation>
    <scope>NUCLEOTIDE SEQUENCE [LARGE SCALE GENOMIC DNA]</scope>
    <source>
        <strain evidence="8 9">DSM 29007</strain>
    </source>
</reference>
<organism evidence="8 9">
    <name type="scientific">Longimicrobium terrae</name>
    <dbReference type="NCBI Taxonomy" id="1639882"/>
    <lineage>
        <taxon>Bacteria</taxon>
        <taxon>Pseudomonadati</taxon>
        <taxon>Gemmatimonadota</taxon>
        <taxon>Longimicrobiia</taxon>
        <taxon>Longimicrobiales</taxon>
        <taxon>Longimicrobiaceae</taxon>
        <taxon>Longimicrobium</taxon>
    </lineage>
</organism>
<evidence type="ECO:0000259" key="6">
    <source>
        <dbReference type="Pfam" id="PF01957"/>
    </source>
</evidence>
<evidence type="ECO:0000259" key="7">
    <source>
        <dbReference type="Pfam" id="PF24961"/>
    </source>
</evidence>
<name>A0A841H726_9BACT</name>
<keyword evidence="8" id="KW-0378">Hydrolase</keyword>
<keyword evidence="9" id="KW-1185">Reference proteome</keyword>
<protein>
    <submittedName>
        <fullName evidence="8">Membrane-bound ClpP family serine protease</fullName>
    </submittedName>
</protein>
<dbReference type="InterPro" id="IPR056739">
    <property type="entry name" value="NfeD_membrane"/>
</dbReference>
<evidence type="ECO:0000256" key="4">
    <source>
        <dbReference type="ARBA" id="ARBA00023136"/>
    </source>
</evidence>
<dbReference type="Gene3D" id="2.40.50.140">
    <property type="entry name" value="Nucleic acid-binding proteins"/>
    <property type="match status" value="1"/>
</dbReference>
<dbReference type="InterPro" id="IPR052165">
    <property type="entry name" value="Membrane_assoc_protease"/>
</dbReference>
<evidence type="ECO:0000256" key="1">
    <source>
        <dbReference type="ARBA" id="ARBA00004141"/>
    </source>
</evidence>
<dbReference type="GO" id="GO:0005886">
    <property type="term" value="C:plasma membrane"/>
    <property type="evidence" value="ECO:0007669"/>
    <property type="project" value="TreeGrafter"/>
</dbReference>
<keyword evidence="3 5" id="KW-1133">Transmembrane helix</keyword>
<feature type="domain" description="NfeD-like C-terminal" evidence="6">
    <location>
        <begin position="122"/>
        <end position="176"/>
    </location>
</feature>